<dbReference type="GO" id="GO:1904680">
    <property type="term" value="F:peptide transmembrane transporter activity"/>
    <property type="evidence" value="ECO:0007669"/>
    <property type="project" value="TreeGrafter"/>
</dbReference>
<keyword evidence="3" id="KW-0732">Signal</keyword>
<evidence type="ECO:0000313" key="6">
    <source>
        <dbReference type="Proteomes" id="UP000291088"/>
    </source>
</evidence>
<dbReference type="Gene3D" id="3.10.105.10">
    <property type="entry name" value="Dipeptide-binding Protein, Domain 3"/>
    <property type="match status" value="1"/>
</dbReference>
<dbReference type="GO" id="GO:0043190">
    <property type="term" value="C:ATP-binding cassette (ABC) transporter complex"/>
    <property type="evidence" value="ECO:0007669"/>
    <property type="project" value="InterPro"/>
</dbReference>
<comment type="subcellular location">
    <subcellularLocation>
        <location evidence="1">Periplasm</location>
    </subcellularLocation>
</comment>
<reference evidence="5 6" key="1">
    <citation type="submission" date="2019-01" db="EMBL/GenBank/DDBJ databases">
        <authorList>
            <person name="Deng T."/>
        </authorList>
    </citation>
    <scope>NUCLEOTIDE SEQUENCE [LARGE SCALE GENOMIC DNA]</scope>
    <source>
        <strain evidence="5 6">F8825</strain>
    </source>
</reference>
<feature type="chain" id="PRO_5020389326" evidence="3">
    <location>
        <begin position="25"/>
        <end position="528"/>
    </location>
</feature>
<protein>
    <submittedName>
        <fullName evidence="5">ABC transporter substrate-binding protein</fullName>
    </submittedName>
</protein>
<evidence type="ECO:0000259" key="4">
    <source>
        <dbReference type="Pfam" id="PF00496"/>
    </source>
</evidence>
<dbReference type="Gene3D" id="3.90.76.10">
    <property type="entry name" value="Dipeptide-binding Protein, Domain 1"/>
    <property type="match status" value="1"/>
</dbReference>
<dbReference type="InterPro" id="IPR000914">
    <property type="entry name" value="SBP_5_dom"/>
</dbReference>
<sequence>MLDKLRLLVTTGLLGLTLMSPTLAADHTLRIAYTEDPKTADVQKTSDAYTLPLNIFDRLVEAETSGPGQSKLTPGLAESWDISEDGKTYTFHLRKGVLFHSGEELKADDVVFTFDRMLDPKTKALGTDILDFVDGASERLDGTAATVRGLQAVDDYTVKIVLKEPYAAFIALMASPQASIFNRKFTEPLGDQFGLSPETTNGTGPFILTEYNLNDSQVMEANENYYKGRSKLDRIVVRVVADAETLRMLFESDELDVFDVDYAMTQLPYFLASDKWKDQIRSGPRVGIYYYHINQALKPFDDVRVRKAFQMAINRKEILEKNFYGKGMLENGVIPRGVVCYASATPIEYNPEKAKQLLTEAGYPDGVDINLTQVSSWSSKWSDMNQIIQAQIKASGFNAQIKMMDESAYFDARKAGTVDNYTQTWSADFNDPDNFFYTFFSKSGTAVRGYNNNDPEVFAALDKARTMTNPEERCALYQKMNEKIVQEDAAWVPLFSLDHTYIVQPRVKNFTVPWNGWSDMSYYQMEVE</sequence>
<dbReference type="RefSeq" id="WP_112691296.1">
    <property type="nucleotide sequence ID" value="NZ_SDVB01000106.1"/>
</dbReference>
<dbReference type="PIRSF" id="PIRSF002741">
    <property type="entry name" value="MppA"/>
    <property type="match status" value="1"/>
</dbReference>
<evidence type="ECO:0000256" key="2">
    <source>
        <dbReference type="ARBA" id="ARBA00005695"/>
    </source>
</evidence>
<dbReference type="GO" id="GO:0015833">
    <property type="term" value="P:peptide transport"/>
    <property type="evidence" value="ECO:0007669"/>
    <property type="project" value="TreeGrafter"/>
</dbReference>
<dbReference type="OrthoDB" id="9803988at2"/>
<evidence type="ECO:0000256" key="1">
    <source>
        <dbReference type="ARBA" id="ARBA00004418"/>
    </source>
</evidence>
<proteinExistence type="inferred from homology"/>
<comment type="similarity">
    <text evidence="2">Belongs to the bacterial solute-binding protein 5 family.</text>
</comment>
<comment type="caution">
    <text evidence="5">The sequence shown here is derived from an EMBL/GenBank/DDBJ whole genome shotgun (WGS) entry which is preliminary data.</text>
</comment>
<gene>
    <name evidence="5" type="ORF">EUU22_03825</name>
</gene>
<feature type="domain" description="Solute-binding protein family 5" evidence="4">
    <location>
        <begin position="71"/>
        <end position="444"/>
    </location>
</feature>
<organism evidence="5 6">
    <name type="scientific">Ciceribacter ferrooxidans</name>
    <dbReference type="NCBI Taxonomy" id="2509717"/>
    <lineage>
        <taxon>Bacteria</taxon>
        <taxon>Pseudomonadati</taxon>
        <taxon>Pseudomonadota</taxon>
        <taxon>Alphaproteobacteria</taxon>
        <taxon>Hyphomicrobiales</taxon>
        <taxon>Rhizobiaceae</taxon>
        <taxon>Ciceribacter</taxon>
    </lineage>
</organism>
<dbReference type="InterPro" id="IPR039424">
    <property type="entry name" value="SBP_5"/>
</dbReference>
<dbReference type="InterPro" id="IPR030678">
    <property type="entry name" value="Peptide/Ni-bd"/>
</dbReference>
<dbReference type="Proteomes" id="UP000291088">
    <property type="component" value="Unassembled WGS sequence"/>
</dbReference>
<keyword evidence="6" id="KW-1185">Reference proteome</keyword>
<feature type="signal peptide" evidence="3">
    <location>
        <begin position="1"/>
        <end position="24"/>
    </location>
</feature>
<dbReference type="Gene3D" id="3.40.190.10">
    <property type="entry name" value="Periplasmic binding protein-like II"/>
    <property type="match status" value="1"/>
</dbReference>
<accession>A0A4V1RT63</accession>
<dbReference type="AlphaFoldDB" id="A0A4V1RT63"/>
<evidence type="ECO:0000313" key="5">
    <source>
        <dbReference type="EMBL" id="RYC23234.1"/>
    </source>
</evidence>
<dbReference type="SUPFAM" id="SSF53850">
    <property type="entry name" value="Periplasmic binding protein-like II"/>
    <property type="match status" value="1"/>
</dbReference>
<dbReference type="EMBL" id="SDVB01000106">
    <property type="protein sequence ID" value="RYC23234.1"/>
    <property type="molecule type" value="Genomic_DNA"/>
</dbReference>
<dbReference type="Pfam" id="PF00496">
    <property type="entry name" value="SBP_bac_5"/>
    <property type="match status" value="1"/>
</dbReference>
<dbReference type="GO" id="GO:0030288">
    <property type="term" value="C:outer membrane-bounded periplasmic space"/>
    <property type="evidence" value="ECO:0007669"/>
    <property type="project" value="UniProtKB-ARBA"/>
</dbReference>
<evidence type="ECO:0000256" key="3">
    <source>
        <dbReference type="SAM" id="SignalP"/>
    </source>
</evidence>
<dbReference type="PANTHER" id="PTHR30290">
    <property type="entry name" value="PERIPLASMIC BINDING COMPONENT OF ABC TRANSPORTER"/>
    <property type="match status" value="1"/>
</dbReference>
<dbReference type="CDD" id="cd00995">
    <property type="entry name" value="PBP2_NikA_DppA_OppA_like"/>
    <property type="match status" value="1"/>
</dbReference>
<name>A0A4V1RT63_9HYPH</name>